<keyword evidence="2" id="KW-1133">Transmembrane helix</keyword>
<feature type="compositionally biased region" description="Basic and acidic residues" evidence="1">
    <location>
        <begin position="339"/>
        <end position="348"/>
    </location>
</feature>
<keyword evidence="2" id="KW-0472">Membrane</keyword>
<protein>
    <submittedName>
        <fullName evidence="4">Uncharacterized protein</fullName>
    </submittedName>
</protein>
<feature type="compositionally biased region" description="Basic and acidic residues" evidence="1">
    <location>
        <begin position="319"/>
        <end position="329"/>
    </location>
</feature>
<gene>
    <name evidence="4" type="ORF">CMQ_2040</name>
</gene>
<sequence>MHRHLPLALLAAVAAVVAAPTLTSAPTATATNAWISVGSDGSAHTITAEPTSTDSHAEGTGSTTNTLPEATATNGAGAFPVCQNTAGAQAPFCAPSDGSTLNPGGTYYITWDPTYFASTPNTSVVITGNLFNASTGAIVQQAFSSGTLAAGWSFYAWSVDASLLKGAGSAGVNVSLSMVYLTGSSSQANTSASVSSSQSAVVQGPVVTVAKPSAALPELTKAPTGPALYIGLPAVFGFIIVVLAGTFLWNRHHRHIGLGNVMSRSRFGPLGSRSGYGIRKSRRQRAAVGAINLDSKDTVDLGNRFHGRVDSGSGSTSHRPADRLRRDSDLLGSLAGTPTEDRFNDDVYHPNTTHTGSSTTGNAFRDELARQQRSG</sequence>
<keyword evidence="3" id="KW-0732">Signal</keyword>
<dbReference type="Proteomes" id="UP000007796">
    <property type="component" value="Unassembled WGS sequence"/>
</dbReference>
<evidence type="ECO:0000313" key="4">
    <source>
        <dbReference type="EMBL" id="EFX00959.1"/>
    </source>
</evidence>
<dbReference type="eggNOG" id="ENOG502QVDR">
    <property type="taxonomic scope" value="Eukaryota"/>
</dbReference>
<dbReference type="Pfam" id="PF14610">
    <property type="entry name" value="Psg1"/>
    <property type="match status" value="1"/>
</dbReference>
<keyword evidence="5" id="KW-1185">Reference proteome</keyword>
<evidence type="ECO:0000256" key="1">
    <source>
        <dbReference type="SAM" id="MobiDB-lite"/>
    </source>
</evidence>
<feature type="signal peptide" evidence="3">
    <location>
        <begin position="1"/>
        <end position="18"/>
    </location>
</feature>
<evidence type="ECO:0000256" key="3">
    <source>
        <dbReference type="SAM" id="SignalP"/>
    </source>
</evidence>
<dbReference type="GeneID" id="25974986"/>
<evidence type="ECO:0000313" key="5">
    <source>
        <dbReference type="Proteomes" id="UP000007796"/>
    </source>
</evidence>
<dbReference type="AlphaFoldDB" id="F0XN07"/>
<dbReference type="InParanoid" id="F0XN07"/>
<name>F0XN07_GROCL</name>
<proteinExistence type="predicted"/>
<feature type="chain" id="PRO_5003262302" evidence="3">
    <location>
        <begin position="19"/>
        <end position="375"/>
    </location>
</feature>
<dbReference type="OrthoDB" id="4084551at2759"/>
<evidence type="ECO:0000256" key="2">
    <source>
        <dbReference type="SAM" id="Phobius"/>
    </source>
</evidence>
<feature type="transmembrane region" description="Helical" evidence="2">
    <location>
        <begin position="227"/>
        <end position="249"/>
    </location>
</feature>
<accession>F0XN07</accession>
<organism evidence="5">
    <name type="scientific">Grosmannia clavigera (strain kw1407 / UAMH 11150)</name>
    <name type="common">Blue stain fungus</name>
    <name type="synonym">Graphiocladiella clavigera</name>
    <dbReference type="NCBI Taxonomy" id="655863"/>
    <lineage>
        <taxon>Eukaryota</taxon>
        <taxon>Fungi</taxon>
        <taxon>Dikarya</taxon>
        <taxon>Ascomycota</taxon>
        <taxon>Pezizomycotina</taxon>
        <taxon>Sordariomycetes</taxon>
        <taxon>Sordariomycetidae</taxon>
        <taxon>Ophiostomatales</taxon>
        <taxon>Ophiostomataceae</taxon>
        <taxon>Leptographium</taxon>
    </lineage>
</organism>
<dbReference type="HOGENOM" id="CLU_038276_0_0_1"/>
<dbReference type="EMBL" id="GL629795">
    <property type="protein sequence ID" value="EFX00959.1"/>
    <property type="molecule type" value="Genomic_DNA"/>
</dbReference>
<dbReference type="RefSeq" id="XP_014170441.1">
    <property type="nucleotide sequence ID" value="XM_014314966.1"/>
</dbReference>
<dbReference type="InterPro" id="IPR028000">
    <property type="entry name" value="Pma1"/>
</dbReference>
<keyword evidence="2" id="KW-0812">Transmembrane</keyword>
<feature type="compositionally biased region" description="Low complexity" evidence="1">
    <location>
        <begin position="349"/>
        <end position="362"/>
    </location>
</feature>
<reference evidence="4 5" key="1">
    <citation type="journal article" date="2011" name="Proc. Natl. Acad. Sci. U.S.A.">
        <title>Genome and transcriptome analyses of the mountain pine beetle-fungal symbiont Grosmannia clavigera, a lodgepole pine pathogen.</title>
        <authorList>
            <person name="DiGuistini S."/>
            <person name="Wang Y."/>
            <person name="Liao N.Y."/>
            <person name="Taylor G."/>
            <person name="Tanguay P."/>
            <person name="Feau N."/>
            <person name="Henrissat B."/>
            <person name="Chan S.K."/>
            <person name="Hesse-Orce U."/>
            <person name="Alamouti S.M."/>
            <person name="Tsui C.K.M."/>
            <person name="Docking R.T."/>
            <person name="Levasseur A."/>
            <person name="Haridas S."/>
            <person name="Robertson G."/>
            <person name="Birol I."/>
            <person name="Holt R.A."/>
            <person name="Marra M.A."/>
            <person name="Hamelin R.C."/>
            <person name="Hirst M."/>
            <person name="Jones S.J.M."/>
            <person name="Bohlmann J."/>
            <person name="Breuil C."/>
        </authorList>
    </citation>
    <scope>NUCLEOTIDE SEQUENCE [LARGE SCALE GENOMIC DNA]</scope>
    <source>
        <strain evidence="5">kw1407 / UAMH 11150</strain>
    </source>
</reference>
<feature type="region of interest" description="Disordered" evidence="1">
    <location>
        <begin position="302"/>
        <end position="364"/>
    </location>
</feature>
<feature type="region of interest" description="Disordered" evidence="1">
    <location>
        <begin position="44"/>
        <end position="70"/>
    </location>
</feature>